<evidence type="ECO:0000256" key="3">
    <source>
        <dbReference type="ARBA" id="ARBA00022556"/>
    </source>
</evidence>
<evidence type="ECO:0000256" key="6">
    <source>
        <dbReference type="ARBA" id="ARBA00023098"/>
    </source>
</evidence>
<evidence type="ECO:0000256" key="9">
    <source>
        <dbReference type="SAM" id="MobiDB-lite"/>
    </source>
</evidence>
<dbReference type="InterPro" id="IPR010137">
    <property type="entry name" value="Lipid_A_LpxA"/>
</dbReference>
<dbReference type="GO" id="GO:0009245">
    <property type="term" value="P:lipid A biosynthetic process"/>
    <property type="evidence" value="ECO:0007669"/>
    <property type="project" value="UniProtKB-UniRule"/>
</dbReference>
<dbReference type="EC" id="2.3.1.129" evidence="8"/>
<dbReference type="GO" id="GO:0016020">
    <property type="term" value="C:membrane"/>
    <property type="evidence" value="ECO:0007669"/>
    <property type="project" value="GOC"/>
</dbReference>
<dbReference type="UniPathway" id="UPA00359">
    <property type="reaction ID" value="UER00477"/>
</dbReference>
<protein>
    <recommendedName>
        <fullName evidence="8">Acyl-[acyl-carrier-protein]--UDP-N-acetylglucosamine O-acyltransferase</fullName>
        <shortName evidence="8">UDP-N-acetylglucosamine acyltransferase</shortName>
        <ecNumber evidence="8">2.3.1.129</ecNumber>
    </recommendedName>
</protein>
<keyword evidence="7 8" id="KW-0012">Acyltransferase</keyword>
<dbReference type="AlphaFoldDB" id="E7C434"/>
<dbReference type="EMBL" id="GU567979">
    <property type="protein sequence ID" value="ADI22208.1"/>
    <property type="molecule type" value="Genomic_DNA"/>
</dbReference>
<keyword evidence="1 8" id="KW-0963">Cytoplasm</keyword>
<comment type="subcellular location">
    <subcellularLocation>
        <location evidence="8">Cytoplasm</location>
    </subcellularLocation>
</comment>
<dbReference type="PROSITE" id="PS00101">
    <property type="entry name" value="HEXAPEP_TRANSFERASES"/>
    <property type="match status" value="2"/>
</dbReference>
<dbReference type="SUPFAM" id="SSF51161">
    <property type="entry name" value="Trimeric LpxA-like enzymes"/>
    <property type="match status" value="1"/>
</dbReference>
<keyword evidence="5 8" id="KW-0677">Repeat</keyword>
<dbReference type="Gene3D" id="1.20.1180.10">
    <property type="entry name" value="Udp N-acetylglucosamine O-acyltransferase, C-terminal domain"/>
    <property type="match status" value="1"/>
</dbReference>
<dbReference type="PANTHER" id="PTHR43480">
    <property type="entry name" value="ACYL-[ACYL-CARRIER-PROTEIN]--UDP-N-ACETYLGLUCOSAMINE O-ACYLTRANSFERASE"/>
    <property type="match status" value="1"/>
</dbReference>
<dbReference type="PIRSF" id="PIRSF000456">
    <property type="entry name" value="UDP-GlcNAc_acltr"/>
    <property type="match status" value="1"/>
</dbReference>
<feature type="region of interest" description="Disordered" evidence="9">
    <location>
        <begin position="1"/>
        <end position="22"/>
    </location>
</feature>
<accession>E7C434</accession>
<comment type="function">
    <text evidence="8">Involved in the biosynthesis of lipid A, a phosphorylated glycolipid that anchors the lipopolysaccharide to the outer membrane of the cell.</text>
</comment>
<gene>
    <name evidence="8" type="primary">lpxA</name>
</gene>
<proteinExistence type="inferred from homology"/>
<evidence type="ECO:0000256" key="1">
    <source>
        <dbReference type="ARBA" id="ARBA00022490"/>
    </source>
</evidence>
<keyword evidence="2 8" id="KW-0444">Lipid biosynthesis</keyword>
<evidence type="ECO:0000313" key="11">
    <source>
        <dbReference type="EMBL" id="ADI22208.1"/>
    </source>
</evidence>
<dbReference type="InterPro" id="IPR011004">
    <property type="entry name" value="Trimer_LpxA-like_sf"/>
</dbReference>
<keyword evidence="4 8" id="KW-0808">Transferase</keyword>
<keyword evidence="3 8" id="KW-0441">Lipid A biosynthesis</keyword>
<name>E7C434_9BACT</name>
<keyword evidence="6 8" id="KW-0443">Lipid metabolism</keyword>
<dbReference type="InterPro" id="IPR037157">
    <property type="entry name" value="Acetyltransf_C_sf"/>
</dbReference>
<dbReference type="InterPro" id="IPR018357">
    <property type="entry name" value="Hexapep_transf_CS"/>
</dbReference>
<organism evidence="11">
    <name type="scientific">uncultured Gemmatimonadales bacterium HF0200_34B24</name>
    <dbReference type="NCBI Taxonomy" id="723613"/>
    <lineage>
        <taxon>Bacteria</taxon>
        <taxon>Pseudomonadati</taxon>
        <taxon>Gemmatimonadota</taxon>
        <taxon>Gemmatimonadia</taxon>
        <taxon>Gemmatimonadales</taxon>
        <taxon>environmental samples</taxon>
    </lineage>
</organism>
<evidence type="ECO:0000256" key="7">
    <source>
        <dbReference type="ARBA" id="ARBA00023315"/>
    </source>
</evidence>
<sequence>MRPRDAAVETHGPTDVHPTAVIDPDAELGTGVRVGPWAIIGPRVQIGDGTEIGPRVLIEKDTTVGEGCWLANGAVLGTDPQDLKYQGEPSTLTIGDRTVVREFATLNRGTSASGSTVVGTDCLLMAYSHVAHDCELGNHVVLANSVNMGGHVVIEDWVIVGGLTPIHQFVRIGAHAFVGGGSRVPQDIPPYCRAAGNRPKLYGLNAIGLERRGFSVEVRKALKRAYRLLFQSEENLSTALLRAEREVEPIPEVKHLLQFIQSSERGHHDIIAYQ</sequence>
<feature type="compositionally biased region" description="Basic and acidic residues" evidence="9">
    <location>
        <begin position="1"/>
        <end position="14"/>
    </location>
</feature>
<dbReference type="Gene3D" id="2.160.10.10">
    <property type="entry name" value="Hexapeptide repeat proteins"/>
    <property type="match status" value="1"/>
</dbReference>
<dbReference type="InterPro" id="IPR001451">
    <property type="entry name" value="Hexapep"/>
</dbReference>
<dbReference type="CDD" id="cd03351">
    <property type="entry name" value="LbH_UDP-GlcNAc_AT"/>
    <property type="match status" value="1"/>
</dbReference>
<evidence type="ECO:0000256" key="2">
    <source>
        <dbReference type="ARBA" id="ARBA00022516"/>
    </source>
</evidence>
<dbReference type="PANTHER" id="PTHR43480:SF1">
    <property type="entry name" value="ACYL-[ACYL-CARRIER-PROTEIN]--UDP-N-ACETYLGLUCOSAMINE O-ACYLTRANSFERASE, MITOCHONDRIAL-RELATED"/>
    <property type="match status" value="1"/>
</dbReference>
<evidence type="ECO:0000256" key="8">
    <source>
        <dbReference type="HAMAP-Rule" id="MF_00387"/>
    </source>
</evidence>
<dbReference type="HAMAP" id="MF_00387">
    <property type="entry name" value="LpxA"/>
    <property type="match status" value="1"/>
</dbReference>
<dbReference type="Pfam" id="PF00132">
    <property type="entry name" value="Hexapep"/>
    <property type="match status" value="1"/>
</dbReference>
<dbReference type="Pfam" id="PF13720">
    <property type="entry name" value="Acetyltransf_11"/>
    <property type="match status" value="1"/>
</dbReference>
<evidence type="ECO:0000256" key="5">
    <source>
        <dbReference type="ARBA" id="ARBA00022737"/>
    </source>
</evidence>
<dbReference type="NCBIfam" id="NF003657">
    <property type="entry name" value="PRK05289.1"/>
    <property type="match status" value="1"/>
</dbReference>
<dbReference type="InterPro" id="IPR029098">
    <property type="entry name" value="Acetyltransf_C"/>
</dbReference>
<comment type="subunit">
    <text evidence="8">Homotrimer.</text>
</comment>
<feature type="domain" description="UDP N-acetylglucosamine O-acyltransferase C-terminal" evidence="10">
    <location>
        <begin position="187"/>
        <end position="266"/>
    </location>
</feature>
<dbReference type="GO" id="GO:0005737">
    <property type="term" value="C:cytoplasm"/>
    <property type="evidence" value="ECO:0007669"/>
    <property type="project" value="UniProtKB-SubCell"/>
</dbReference>
<evidence type="ECO:0000256" key="4">
    <source>
        <dbReference type="ARBA" id="ARBA00022679"/>
    </source>
</evidence>
<dbReference type="GO" id="GO:0008780">
    <property type="term" value="F:acyl-[acyl-carrier-protein]-UDP-N-acetylglucosamine O-acyltransferase activity"/>
    <property type="evidence" value="ECO:0007669"/>
    <property type="project" value="UniProtKB-UniRule"/>
</dbReference>
<comment type="similarity">
    <text evidence="8">Belongs to the transferase hexapeptide repeat family. LpxA subfamily.</text>
</comment>
<comment type="pathway">
    <text evidence="8">Glycolipid biosynthesis; lipid IV(A) biosynthesis; lipid IV(A) from (3R)-3-hydroxytetradecanoyl-[acyl-carrier-protein] and UDP-N-acetyl-alpha-D-glucosamine: step 1/6.</text>
</comment>
<dbReference type="NCBIfam" id="TIGR01852">
    <property type="entry name" value="lipid_A_lpxA"/>
    <property type="match status" value="1"/>
</dbReference>
<evidence type="ECO:0000259" key="10">
    <source>
        <dbReference type="Pfam" id="PF13720"/>
    </source>
</evidence>
<comment type="catalytic activity">
    <reaction evidence="8">
        <text>a (3R)-hydroxyacyl-[ACP] + UDP-N-acetyl-alpha-D-glucosamine = a UDP-3-O-[(3R)-3-hydroxyacyl]-N-acetyl-alpha-D-glucosamine + holo-[ACP]</text>
        <dbReference type="Rhea" id="RHEA:67812"/>
        <dbReference type="Rhea" id="RHEA-COMP:9685"/>
        <dbReference type="Rhea" id="RHEA-COMP:9945"/>
        <dbReference type="ChEBI" id="CHEBI:57705"/>
        <dbReference type="ChEBI" id="CHEBI:64479"/>
        <dbReference type="ChEBI" id="CHEBI:78827"/>
        <dbReference type="ChEBI" id="CHEBI:173225"/>
        <dbReference type="EC" id="2.3.1.129"/>
    </reaction>
</comment>
<reference evidence="11" key="1">
    <citation type="submission" date="2010-01" db="EMBL/GenBank/DDBJ databases">
        <title>Genome fragments of uncultured bacteria from the North Pacific subtropical Gyre.</title>
        <authorList>
            <person name="Pham V.D."/>
            <person name="Delong E.F."/>
        </authorList>
    </citation>
    <scope>NUCLEOTIDE SEQUENCE</scope>
</reference>